<evidence type="ECO:0000256" key="1">
    <source>
        <dbReference type="SAM" id="MobiDB-lite"/>
    </source>
</evidence>
<dbReference type="SUPFAM" id="SSF50969">
    <property type="entry name" value="YVTN repeat-like/Quinoprotein amine dehydrogenase"/>
    <property type="match status" value="1"/>
</dbReference>
<dbReference type="Proteomes" id="UP000013827">
    <property type="component" value="Unassembled WGS sequence"/>
</dbReference>
<dbReference type="HOGENOM" id="CLU_641636_0_0_1"/>
<sequence length="428" mass="47118">MAAPASALAARMHALPRNELADLAELIARVCAVSTGADTRDELAFPSAHAETREHDDLVELTARMCHASADALSLANAALSEHVPPWAVEDVLLSPDLLPRIFATLELEDGAAAAACSAWLRCWIDTDEQRRGLRPAELGPLPPGFDLEHVSGLAAHPSGEMMAFTLRGNNAVIFVLDPSLQEVRQILSGPTCISFCFSENRLFACMSGARIISYSTDSFDEVARYTEEELDYEEYYDSVVGPNGMVHAVATYDDPDELDQEGVSEAIVAFDPMTLERRLHFGLGVFSKEIYGLAFIGDELYAGDRRGRSIRVFSLAGVHLREIKGDWREPCRLLHHSSRLYLSEQRGDGEEEEVEEEEEEASGEVEATWSEDRKAAGKRIFVLTPEGETLQVWKTDSDISGMYIFGRVLIAKVGAYMAGEFITLKGI</sequence>
<dbReference type="KEGG" id="ehx:EMIHUDRAFT_118939"/>
<dbReference type="AlphaFoldDB" id="A0A0D3IZA0"/>
<dbReference type="PaxDb" id="2903-EOD16585"/>
<protein>
    <recommendedName>
        <fullName evidence="4">Rab3-GAP regulatory subunit N-terminal domain-containing protein</fullName>
    </recommendedName>
</protein>
<evidence type="ECO:0000313" key="3">
    <source>
        <dbReference type="Proteomes" id="UP000013827"/>
    </source>
</evidence>
<evidence type="ECO:0000313" key="2">
    <source>
        <dbReference type="EnsemblProtists" id="EOD16585"/>
    </source>
</evidence>
<organism evidence="2 3">
    <name type="scientific">Emiliania huxleyi (strain CCMP1516)</name>
    <dbReference type="NCBI Taxonomy" id="280463"/>
    <lineage>
        <taxon>Eukaryota</taxon>
        <taxon>Haptista</taxon>
        <taxon>Haptophyta</taxon>
        <taxon>Prymnesiophyceae</taxon>
        <taxon>Isochrysidales</taxon>
        <taxon>Noelaerhabdaceae</taxon>
        <taxon>Emiliania</taxon>
    </lineage>
</organism>
<feature type="region of interest" description="Disordered" evidence="1">
    <location>
        <begin position="345"/>
        <end position="368"/>
    </location>
</feature>
<dbReference type="RefSeq" id="XP_005769014.1">
    <property type="nucleotide sequence ID" value="XM_005768957.1"/>
</dbReference>
<reference evidence="2" key="2">
    <citation type="submission" date="2024-10" db="UniProtKB">
        <authorList>
            <consortium name="EnsemblProtists"/>
        </authorList>
    </citation>
    <scope>IDENTIFICATION</scope>
</reference>
<reference evidence="3" key="1">
    <citation type="journal article" date="2013" name="Nature">
        <title>Pan genome of the phytoplankton Emiliania underpins its global distribution.</title>
        <authorList>
            <person name="Read B.A."/>
            <person name="Kegel J."/>
            <person name="Klute M.J."/>
            <person name="Kuo A."/>
            <person name="Lefebvre S.C."/>
            <person name="Maumus F."/>
            <person name="Mayer C."/>
            <person name="Miller J."/>
            <person name="Monier A."/>
            <person name="Salamov A."/>
            <person name="Young J."/>
            <person name="Aguilar M."/>
            <person name="Claverie J.M."/>
            <person name="Frickenhaus S."/>
            <person name="Gonzalez K."/>
            <person name="Herman E.K."/>
            <person name="Lin Y.C."/>
            <person name="Napier J."/>
            <person name="Ogata H."/>
            <person name="Sarno A.F."/>
            <person name="Shmutz J."/>
            <person name="Schroeder D."/>
            <person name="de Vargas C."/>
            <person name="Verret F."/>
            <person name="von Dassow P."/>
            <person name="Valentin K."/>
            <person name="Van de Peer Y."/>
            <person name="Wheeler G."/>
            <person name="Dacks J.B."/>
            <person name="Delwiche C.F."/>
            <person name="Dyhrman S.T."/>
            <person name="Glockner G."/>
            <person name="John U."/>
            <person name="Richards T."/>
            <person name="Worden A.Z."/>
            <person name="Zhang X."/>
            <person name="Grigoriev I.V."/>
            <person name="Allen A.E."/>
            <person name="Bidle K."/>
            <person name="Borodovsky M."/>
            <person name="Bowler C."/>
            <person name="Brownlee C."/>
            <person name="Cock J.M."/>
            <person name="Elias M."/>
            <person name="Gladyshev V.N."/>
            <person name="Groth M."/>
            <person name="Guda C."/>
            <person name="Hadaegh A."/>
            <person name="Iglesias-Rodriguez M.D."/>
            <person name="Jenkins J."/>
            <person name="Jones B.M."/>
            <person name="Lawson T."/>
            <person name="Leese F."/>
            <person name="Lindquist E."/>
            <person name="Lobanov A."/>
            <person name="Lomsadze A."/>
            <person name="Malik S.B."/>
            <person name="Marsh M.E."/>
            <person name="Mackinder L."/>
            <person name="Mock T."/>
            <person name="Mueller-Roeber B."/>
            <person name="Pagarete A."/>
            <person name="Parker M."/>
            <person name="Probert I."/>
            <person name="Quesneville H."/>
            <person name="Raines C."/>
            <person name="Rensing S.A."/>
            <person name="Riano-Pachon D.M."/>
            <person name="Richier S."/>
            <person name="Rokitta S."/>
            <person name="Shiraiwa Y."/>
            <person name="Soanes D.M."/>
            <person name="van der Giezen M."/>
            <person name="Wahlund T.M."/>
            <person name="Williams B."/>
            <person name="Wilson W."/>
            <person name="Wolfe G."/>
            <person name="Wurch L.L."/>
        </authorList>
    </citation>
    <scope>NUCLEOTIDE SEQUENCE</scope>
</reference>
<dbReference type="EnsemblProtists" id="EOD16585">
    <property type="protein sequence ID" value="EOD16585"/>
    <property type="gene ID" value="EMIHUDRAFT_118939"/>
</dbReference>
<evidence type="ECO:0008006" key="4">
    <source>
        <dbReference type="Google" id="ProtNLM"/>
    </source>
</evidence>
<keyword evidence="3" id="KW-1185">Reference proteome</keyword>
<name>A0A0D3IZA0_EMIH1</name>
<feature type="compositionally biased region" description="Acidic residues" evidence="1">
    <location>
        <begin position="350"/>
        <end position="364"/>
    </location>
</feature>
<proteinExistence type="predicted"/>
<dbReference type="InterPro" id="IPR011044">
    <property type="entry name" value="Quino_amine_DH_bsu"/>
</dbReference>
<accession>A0A0D3IZA0</accession>
<dbReference type="GeneID" id="17262747"/>